<dbReference type="SUPFAM" id="SSF46689">
    <property type="entry name" value="Homeodomain-like"/>
    <property type="match status" value="1"/>
</dbReference>
<dbReference type="InterPro" id="IPR049484">
    <property type="entry name" value="Rv0078-like_C"/>
</dbReference>
<dbReference type="InterPro" id="IPR001647">
    <property type="entry name" value="HTH_TetR"/>
</dbReference>
<evidence type="ECO:0000313" key="4">
    <source>
        <dbReference type="EMBL" id="KAF1038121.1"/>
    </source>
</evidence>
<accession>A0A7V8FTT3</accession>
<dbReference type="InterPro" id="IPR009057">
    <property type="entry name" value="Homeodomain-like_sf"/>
</dbReference>
<dbReference type="AlphaFoldDB" id="A0A7V8FTT3"/>
<dbReference type="PRINTS" id="PR00455">
    <property type="entry name" value="HTHTETR"/>
</dbReference>
<feature type="domain" description="HTH tetR-type" evidence="3">
    <location>
        <begin position="10"/>
        <end position="70"/>
    </location>
</feature>
<dbReference type="GO" id="GO:0000976">
    <property type="term" value="F:transcription cis-regulatory region binding"/>
    <property type="evidence" value="ECO:0007669"/>
    <property type="project" value="TreeGrafter"/>
</dbReference>
<comment type="caution">
    <text evidence="4">The sequence shown here is derived from an EMBL/GenBank/DDBJ whole genome shotgun (WGS) entry which is preliminary data.</text>
</comment>
<dbReference type="PROSITE" id="PS50977">
    <property type="entry name" value="HTH_TETR_2"/>
    <property type="match status" value="1"/>
</dbReference>
<dbReference type="EMBL" id="WNDX01000171">
    <property type="protein sequence ID" value="KAF1038121.1"/>
    <property type="molecule type" value="Genomic_DNA"/>
</dbReference>
<dbReference type="Gene3D" id="1.10.357.10">
    <property type="entry name" value="Tetracycline Repressor, domain 2"/>
    <property type="match status" value="1"/>
</dbReference>
<name>A0A7V8FTT3_9BURK</name>
<keyword evidence="1 2" id="KW-0238">DNA-binding</keyword>
<evidence type="ECO:0000256" key="2">
    <source>
        <dbReference type="PROSITE-ProRule" id="PRU00335"/>
    </source>
</evidence>
<gene>
    <name evidence="4" type="primary">tetC</name>
    <name evidence="4" type="ORF">GAK35_03845</name>
</gene>
<dbReference type="Pfam" id="PF00440">
    <property type="entry name" value="TetR_N"/>
    <property type="match status" value="1"/>
</dbReference>
<dbReference type="InterPro" id="IPR050109">
    <property type="entry name" value="HTH-type_TetR-like_transc_reg"/>
</dbReference>
<dbReference type="GO" id="GO:0003700">
    <property type="term" value="F:DNA-binding transcription factor activity"/>
    <property type="evidence" value="ECO:0007669"/>
    <property type="project" value="TreeGrafter"/>
</dbReference>
<dbReference type="Proteomes" id="UP000462435">
    <property type="component" value="Unassembled WGS sequence"/>
</dbReference>
<sequence length="198" mass="21465">MVKRRAEMVEETRAKLIQAARKAFAEHGYAAASMDDLTAEVGLTRGALYHNFVDKKGLLQAVIEEIDTEMAEKAHALSAKEKDGWKRLLAEAIAYIKMALEPEIQRIMLRDGPAVLGDPSQWPSQNVCLARTMEALDMLIEQGVVKPVDAEATARLLNGAALNAALWIAASDHPKAVFNKAVDAFKQLAGGILATGSK</sequence>
<feature type="DNA-binding region" description="H-T-H motif" evidence="2">
    <location>
        <begin position="33"/>
        <end position="52"/>
    </location>
</feature>
<organism evidence="4 5">
    <name type="scientific">Herbaspirillum frisingense</name>
    <dbReference type="NCBI Taxonomy" id="92645"/>
    <lineage>
        <taxon>Bacteria</taxon>
        <taxon>Pseudomonadati</taxon>
        <taxon>Pseudomonadota</taxon>
        <taxon>Betaproteobacteria</taxon>
        <taxon>Burkholderiales</taxon>
        <taxon>Oxalobacteraceae</taxon>
        <taxon>Herbaspirillum</taxon>
    </lineage>
</organism>
<dbReference type="PANTHER" id="PTHR30055">
    <property type="entry name" value="HTH-TYPE TRANSCRIPTIONAL REGULATOR RUTR"/>
    <property type="match status" value="1"/>
</dbReference>
<proteinExistence type="predicted"/>
<reference evidence="5" key="1">
    <citation type="journal article" date="2020" name="MBio">
        <title>Horizontal gene transfer to a defensive symbiont with a reduced genome amongst a multipartite beetle microbiome.</title>
        <authorList>
            <person name="Waterworth S.C."/>
            <person name="Florez L.V."/>
            <person name="Rees E.R."/>
            <person name="Hertweck C."/>
            <person name="Kaltenpoth M."/>
            <person name="Kwan J.C."/>
        </authorList>
    </citation>
    <scope>NUCLEOTIDE SEQUENCE [LARGE SCALE GENOMIC DNA]</scope>
</reference>
<dbReference type="PANTHER" id="PTHR30055:SF223">
    <property type="entry name" value="HTH-TYPE TRANSCRIPTIONAL REGULATOR UIDR"/>
    <property type="match status" value="1"/>
</dbReference>
<protein>
    <submittedName>
        <fullName evidence="4">Transposon Tn10 TetC protein</fullName>
    </submittedName>
</protein>
<dbReference type="Pfam" id="PF21351">
    <property type="entry name" value="TetR_C_41"/>
    <property type="match status" value="1"/>
</dbReference>
<evidence type="ECO:0000259" key="3">
    <source>
        <dbReference type="PROSITE" id="PS50977"/>
    </source>
</evidence>
<evidence type="ECO:0000313" key="5">
    <source>
        <dbReference type="Proteomes" id="UP000462435"/>
    </source>
</evidence>
<evidence type="ECO:0000256" key="1">
    <source>
        <dbReference type="ARBA" id="ARBA00023125"/>
    </source>
</evidence>